<reference evidence="3 4" key="2">
    <citation type="journal article" date="2016" name="Int. J. Syst. Evol. Microbiol.">
        <title>Flavisolibacter tropicus sp. nov., isolated from tropical soil.</title>
        <authorList>
            <person name="Lee J.J."/>
            <person name="Kang M.S."/>
            <person name="Kim G.S."/>
            <person name="Lee C.S."/>
            <person name="Lim S."/>
            <person name="Lee J."/>
            <person name="Roh S.H."/>
            <person name="Kang H."/>
            <person name="Ha J.M."/>
            <person name="Bae S."/>
            <person name="Jung H.Y."/>
            <person name="Kim M.K."/>
        </authorList>
    </citation>
    <scope>NUCLEOTIDE SEQUENCE [LARGE SCALE GENOMIC DNA]</scope>
    <source>
        <strain evidence="3 4">LCS9</strain>
    </source>
</reference>
<dbReference type="AlphaFoldDB" id="A0A172TWN8"/>
<dbReference type="Gene3D" id="3.40.710.10">
    <property type="entry name" value="DD-peptidase/beta-lactamase superfamily"/>
    <property type="match status" value="1"/>
</dbReference>
<proteinExistence type="predicted"/>
<gene>
    <name evidence="3" type="ORF">SY85_13785</name>
</gene>
<dbReference type="OrthoDB" id="1185352at2"/>
<protein>
    <recommendedName>
        <fullName evidence="2">Beta-lactamase-related domain-containing protein</fullName>
    </recommendedName>
</protein>
<accession>A0A172TWN8</accession>
<feature type="domain" description="Beta-lactamase-related" evidence="2">
    <location>
        <begin position="170"/>
        <end position="439"/>
    </location>
</feature>
<evidence type="ECO:0000313" key="3">
    <source>
        <dbReference type="EMBL" id="ANE51416.1"/>
    </source>
</evidence>
<reference evidence="4" key="1">
    <citation type="submission" date="2015-01" db="EMBL/GenBank/DDBJ databases">
        <title>Flavisolibacter sp./LCS9/ whole genome sequencing.</title>
        <authorList>
            <person name="Kim M.K."/>
            <person name="Srinivasan S."/>
            <person name="Lee J.-J."/>
        </authorList>
    </citation>
    <scope>NUCLEOTIDE SEQUENCE [LARGE SCALE GENOMIC DNA]</scope>
    <source>
        <strain evidence="4">LCS9</strain>
    </source>
</reference>
<dbReference type="EMBL" id="CP011390">
    <property type="protein sequence ID" value="ANE51416.1"/>
    <property type="molecule type" value="Genomic_DNA"/>
</dbReference>
<dbReference type="InterPro" id="IPR001466">
    <property type="entry name" value="Beta-lactam-related"/>
</dbReference>
<keyword evidence="1" id="KW-0812">Transmembrane</keyword>
<evidence type="ECO:0000313" key="4">
    <source>
        <dbReference type="Proteomes" id="UP000077177"/>
    </source>
</evidence>
<feature type="transmembrane region" description="Helical" evidence="1">
    <location>
        <begin position="7"/>
        <end position="27"/>
    </location>
</feature>
<dbReference type="SUPFAM" id="SSF56601">
    <property type="entry name" value="beta-lactamase/transpeptidase-like"/>
    <property type="match status" value="1"/>
</dbReference>
<sequence length="459" mass="50853">MRLRKKILTVIGLFVFVLLLFGIWYAWRAFPIISGYGAKNMASAIYLQHRKPADILKEDLGSFPLSLGTFTVNEEDSSVTGSVWGLAKRKAIYRKGLGCTLINGYSEDDIRHQQFALPASQHPNADSLTWPYGDRVNDSLPPRVNKAMLQKAITNAMQATSEGKPAYTRAVLVVYDGKIVGEQYAPGFDKNTVMLGWSMSKSLTGALIGILVKEGKLNVNAPAPVPEWKGTDKEAITLKELLQQTSGLDFIEDYANPSEVTNMLFKEGDMAAYTAHLPLKDKPGSVFYYSSGNSNILSRIIRQTVGEQQYAAFPYQALFHKIGMYSALLEPDASGTFIGSSYSYATARDFARFGLLYYNKGVWNGEQILPTQWVQQSITPSSADPLKQYGYQFWLNGFSETNPAQREYPDVPSDLFYASGYGGQHVYIIPSKKLVVVRMGLQKIDGNAFLKEVIQAVGG</sequence>
<keyword evidence="1" id="KW-1133">Transmembrane helix</keyword>
<dbReference type="PANTHER" id="PTHR43283">
    <property type="entry name" value="BETA-LACTAMASE-RELATED"/>
    <property type="match status" value="1"/>
</dbReference>
<evidence type="ECO:0000256" key="1">
    <source>
        <dbReference type="SAM" id="Phobius"/>
    </source>
</evidence>
<name>A0A172TWN8_9BACT</name>
<dbReference type="Proteomes" id="UP000077177">
    <property type="component" value="Chromosome"/>
</dbReference>
<dbReference type="KEGG" id="fla:SY85_13785"/>
<evidence type="ECO:0000259" key="2">
    <source>
        <dbReference type="Pfam" id="PF00144"/>
    </source>
</evidence>
<dbReference type="RefSeq" id="WP_066405416.1">
    <property type="nucleotide sequence ID" value="NZ_CP011390.1"/>
</dbReference>
<organism evidence="3 4">
    <name type="scientific">Flavisolibacter tropicus</name>
    <dbReference type="NCBI Taxonomy" id="1492898"/>
    <lineage>
        <taxon>Bacteria</taxon>
        <taxon>Pseudomonadati</taxon>
        <taxon>Bacteroidota</taxon>
        <taxon>Chitinophagia</taxon>
        <taxon>Chitinophagales</taxon>
        <taxon>Chitinophagaceae</taxon>
        <taxon>Flavisolibacter</taxon>
    </lineage>
</organism>
<keyword evidence="4" id="KW-1185">Reference proteome</keyword>
<dbReference type="PANTHER" id="PTHR43283:SF7">
    <property type="entry name" value="BETA-LACTAMASE-RELATED DOMAIN-CONTAINING PROTEIN"/>
    <property type="match status" value="1"/>
</dbReference>
<dbReference type="InterPro" id="IPR050789">
    <property type="entry name" value="Diverse_Enzym_Activities"/>
</dbReference>
<keyword evidence="1" id="KW-0472">Membrane</keyword>
<dbReference type="Pfam" id="PF00144">
    <property type="entry name" value="Beta-lactamase"/>
    <property type="match status" value="1"/>
</dbReference>
<dbReference type="InterPro" id="IPR012338">
    <property type="entry name" value="Beta-lactam/transpept-like"/>
</dbReference>